<gene>
    <name evidence="1" type="ORF">L3X38_008856</name>
</gene>
<proteinExistence type="predicted"/>
<organism evidence="1 2">
    <name type="scientific">Prunus dulcis</name>
    <name type="common">Almond</name>
    <name type="synonym">Amygdalus dulcis</name>
    <dbReference type="NCBI Taxonomy" id="3755"/>
    <lineage>
        <taxon>Eukaryota</taxon>
        <taxon>Viridiplantae</taxon>
        <taxon>Streptophyta</taxon>
        <taxon>Embryophyta</taxon>
        <taxon>Tracheophyta</taxon>
        <taxon>Spermatophyta</taxon>
        <taxon>Magnoliopsida</taxon>
        <taxon>eudicotyledons</taxon>
        <taxon>Gunneridae</taxon>
        <taxon>Pentapetalae</taxon>
        <taxon>rosids</taxon>
        <taxon>fabids</taxon>
        <taxon>Rosales</taxon>
        <taxon>Rosaceae</taxon>
        <taxon>Amygdaloideae</taxon>
        <taxon>Amygdaleae</taxon>
        <taxon>Prunus</taxon>
    </lineage>
</organism>
<protein>
    <submittedName>
        <fullName evidence="1">Uncharacterized protein</fullName>
    </submittedName>
</protein>
<evidence type="ECO:0000313" key="1">
    <source>
        <dbReference type="EMBL" id="KAI5355961.1"/>
    </source>
</evidence>
<dbReference type="Proteomes" id="UP001054821">
    <property type="component" value="Chromosome 1"/>
</dbReference>
<reference evidence="1 2" key="1">
    <citation type="journal article" date="2022" name="G3 (Bethesda)">
        <title>Whole-genome sequence and methylome profiling of the almond [Prunus dulcis (Mill.) D.A. Webb] cultivar 'Nonpareil'.</title>
        <authorList>
            <person name="D'Amico-Willman K.M."/>
            <person name="Ouma W.Z."/>
            <person name="Meulia T."/>
            <person name="Sideli G.M."/>
            <person name="Gradziel T.M."/>
            <person name="Fresnedo-Ramirez J."/>
        </authorList>
    </citation>
    <scope>NUCLEOTIDE SEQUENCE [LARGE SCALE GENOMIC DNA]</scope>
    <source>
        <strain evidence="1">Clone GOH B32 T37-40</strain>
    </source>
</reference>
<name>A0AAD4ZXF5_PRUDU</name>
<dbReference type="EMBL" id="JAJFAZ020000001">
    <property type="protein sequence ID" value="KAI5355961.1"/>
    <property type="molecule type" value="Genomic_DNA"/>
</dbReference>
<comment type="caution">
    <text evidence="1">The sequence shown here is derived from an EMBL/GenBank/DDBJ whole genome shotgun (WGS) entry which is preliminary data.</text>
</comment>
<keyword evidence="2" id="KW-1185">Reference proteome</keyword>
<dbReference type="AlphaFoldDB" id="A0AAD4ZXF5"/>
<sequence length="132" mass="14659">MAKDVEVAERGSFSAKDYHDPPPAPLFDAVELTKWDGTPSVAWKEVCMPKDLSGVGVRMANHFNLAALAKLGWKCITDHSNCMQIRTRSSLILIIQLHQDLKILDDDIDMRAGSLSSTILVNKRSDLKILDP</sequence>
<accession>A0AAD4ZXF5</accession>
<evidence type="ECO:0000313" key="2">
    <source>
        <dbReference type="Proteomes" id="UP001054821"/>
    </source>
</evidence>